<reference evidence="2 3" key="1">
    <citation type="submission" date="2018-02" db="EMBL/GenBank/DDBJ databases">
        <title>Reclassifiation of [Polyangium] brachysporum DSM 7029 as Guopingzhaonella breviflexa gen. nov., sp. nov., a member of the family Comamonadaceae.</title>
        <authorList>
            <person name="Tang B."/>
        </authorList>
    </citation>
    <scope>NUCLEOTIDE SEQUENCE [LARGE SCALE GENOMIC DNA]</scope>
    <source>
        <strain evidence="2 3">BCRC 80649</strain>
    </source>
</reference>
<dbReference type="Pfam" id="PF00801">
    <property type="entry name" value="PKD"/>
    <property type="match status" value="1"/>
</dbReference>
<proteinExistence type="predicted"/>
<dbReference type="CDD" id="cd00146">
    <property type="entry name" value="PKD"/>
    <property type="match status" value="1"/>
</dbReference>
<keyword evidence="3" id="KW-1185">Reference proteome</keyword>
<organism evidence="2 3">
    <name type="scientific">Caldimonas caldifontis</name>
    <dbReference type="NCBI Taxonomy" id="1452508"/>
    <lineage>
        <taxon>Bacteria</taxon>
        <taxon>Pseudomonadati</taxon>
        <taxon>Pseudomonadota</taxon>
        <taxon>Betaproteobacteria</taxon>
        <taxon>Burkholderiales</taxon>
        <taxon>Sphaerotilaceae</taxon>
        <taxon>Caldimonas</taxon>
    </lineage>
</organism>
<dbReference type="OrthoDB" id="8890582at2"/>
<dbReference type="InterPro" id="IPR013783">
    <property type="entry name" value="Ig-like_fold"/>
</dbReference>
<feature type="domain" description="PKD" evidence="1">
    <location>
        <begin position="1"/>
        <end position="83"/>
    </location>
</feature>
<accession>A0A2S5SS70</accession>
<dbReference type="InterPro" id="IPR035986">
    <property type="entry name" value="PKD_dom_sf"/>
</dbReference>
<dbReference type="Gene3D" id="2.60.40.10">
    <property type="entry name" value="Immunoglobulins"/>
    <property type="match status" value="1"/>
</dbReference>
<dbReference type="Proteomes" id="UP000238605">
    <property type="component" value="Unassembled WGS sequence"/>
</dbReference>
<dbReference type="SUPFAM" id="SSF49299">
    <property type="entry name" value="PKD domain"/>
    <property type="match status" value="1"/>
</dbReference>
<evidence type="ECO:0000259" key="1">
    <source>
        <dbReference type="PROSITE" id="PS50093"/>
    </source>
</evidence>
<evidence type="ECO:0000313" key="2">
    <source>
        <dbReference type="EMBL" id="PPE65563.1"/>
    </source>
</evidence>
<dbReference type="EMBL" id="PSNX01000013">
    <property type="protein sequence ID" value="PPE65563.1"/>
    <property type="molecule type" value="Genomic_DNA"/>
</dbReference>
<sequence length="432" mass="45804">MLFDATGTTSSLSGTDTFRQISYSFDFGDNRGESWAFSGQPKNIQVGGPLAAHVFDLPGTYTVRVTTTDAAGTRSQASVTITVHNPDSVYAGTQTLCVSPSANYTGCPAGAAQSTSLPSSYSGRRVLLRRGESFGSINMGHATSNAIVATYGSGAKPRVTSVRIGEGRPSSAIFPDDVTVMDLNVSNGIVQGSSASRLLLYRNDLADSGSTDNQITVGSALEYWAGSDPYRTVATNQFFNPREIFVVENRVIGSSTNLPHMNFQGSVSRLALLGNEMGTANQHTARLYRLHKSVIAHNALRGRSSDGIRHALKLHSGGLSAYADNYASSGSSWATRYVVIANNIFGDAADNNQWTVAVTPQNGQSVEGIEDVIVENNRYVRGSRTVTDLNITGRRIAYRGNISATSSSAASVSTGAHGGALPADWQGPYYSQ</sequence>
<name>A0A2S5SS70_9BURK</name>
<gene>
    <name evidence="2" type="ORF">C1704_14155</name>
</gene>
<comment type="caution">
    <text evidence="2">The sequence shown here is derived from an EMBL/GenBank/DDBJ whole genome shotgun (WGS) entry which is preliminary data.</text>
</comment>
<evidence type="ECO:0000313" key="3">
    <source>
        <dbReference type="Proteomes" id="UP000238605"/>
    </source>
</evidence>
<dbReference type="InterPro" id="IPR000601">
    <property type="entry name" value="PKD_dom"/>
</dbReference>
<protein>
    <recommendedName>
        <fullName evidence="1">PKD domain-containing protein</fullName>
    </recommendedName>
</protein>
<dbReference type="AlphaFoldDB" id="A0A2S5SS70"/>
<dbReference type="PROSITE" id="PS50093">
    <property type="entry name" value="PKD"/>
    <property type="match status" value="1"/>
</dbReference>